<feature type="region of interest" description="Disordered" evidence="5">
    <location>
        <begin position="132"/>
        <end position="212"/>
    </location>
</feature>
<dbReference type="PANTHER" id="PTHR45658:SF18">
    <property type="entry name" value="PROTEIN GAT2"/>
    <property type="match status" value="1"/>
</dbReference>
<proteinExistence type="predicted"/>
<dbReference type="EMBL" id="JAQQWI010000015">
    <property type="protein sequence ID" value="KAK8012841.1"/>
    <property type="molecule type" value="Genomic_DNA"/>
</dbReference>
<evidence type="ECO:0000256" key="2">
    <source>
        <dbReference type="ARBA" id="ARBA00022771"/>
    </source>
</evidence>
<reference evidence="7 8" key="1">
    <citation type="submission" date="2023-01" db="EMBL/GenBank/DDBJ databases">
        <title>Analysis of 21 Apiospora genomes using comparative genomics revels a genus with tremendous synthesis potential of carbohydrate active enzymes and secondary metabolites.</title>
        <authorList>
            <person name="Sorensen T."/>
        </authorList>
    </citation>
    <scope>NUCLEOTIDE SEQUENCE [LARGE SCALE GENOMIC DNA]</scope>
    <source>
        <strain evidence="7 8">CBS 20057</strain>
    </source>
</reference>
<comment type="caution">
    <text evidence="7">The sequence shown here is derived from an EMBL/GenBank/DDBJ whole genome shotgun (WGS) entry which is preliminary data.</text>
</comment>
<dbReference type="InterPro" id="IPR013088">
    <property type="entry name" value="Znf_NHR/GATA"/>
</dbReference>
<sequence length="271" mass="30856">MAPPCSESPTGGWDNASPSRNPERAGSPLDFNPDIKSADAALQRINKASGGPTCTRDDVFDCFKRIHRATEHLVDGVEYGRDQARDQDVRSEPESYSHTRGREQMQDDADLAAMINVSQDILRTLRYVQDNNTGRQQQQQHQQQLLRGTNHDQPHHYHHRQQQQQHHPAQLQYGGTSSSEPLSEPISPRQGLARGQKRKQEQQQREQQELEEEGAWAARARYSPRAAQPAYCRHCNCTGTVKWRSGPEGLKTLCNVCGLLYAKRLRRFQRV</sequence>
<dbReference type="CDD" id="cd00202">
    <property type="entry name" value="ZnF_GATA"/>
    <property type="match status" value="1"/>
</dbReference>
<evidence type="ECO:0000256" key="4">
    <source>
        <dbReference type="PROSITE-ProRule" id="PRU00094"/>
    </source>
</evidence>
<evidence type="ECO:0000256" key="1">
    <source>
        <dbReference type="ARBA" id="ARBA00022723"/>
    </source>
</evidence>
<keyword evidence="1" id="KW-0479">Metal-binding</keyword>
<feature type="compositionally biased region" description="Basic and acidic residues" evidence="5">
    <location>
        <begin position="198"/>
        <end position="208"/>
    </location>
</feature>
<keyword evidence="3" id="KW-0862">Zinc</keyword>
<feature type="domain" description="GATA-type" evidence="6">
    <location>
        <begin position="232"/>
        <end position="261"/>
    </location>
</feature>
<feature type="compositionally biased region" description="Basic and acidic residues" evidence="5">
    <location>
        <begin position="77"/>
        <end position="105"/>
    </location>
</feature>
<dbReference type="Pfam" id="PF00320">
    <property type="entry name" value="GATA"/>
    <property type="match status" value="1"/>
</dbReference>
<feature type="region of interest" description="Disordered" evidence="5">
    <location>
        <begin position="1"/>
        <end position="34"/>
    </location>
</feature>
<feature type="compositionally biased region" description="Low complexity" evidence="5">
    <location>
        <begin position="162"/>
        <end position="188"/>
    </location>
</feature>
<evidence type="ECO:0000259" key="6">
    <source>
        <dbReference type="PROSITE" id="PS50114"/>
    </source>
</evidence>
<accession>A0ABR1RHV8</accession>
<dbReference type="Proteomes" id="UP001396898">
    <property type="component" value="Unassembled WGS sequence"/>
</dbReference>
<keyword evidence="2 4" id="KW-0863">Zinc-finger</keyword>
<keyword evidence="8" id="KW-1185">Reference proteome</keyword>
<dbReference type="PANTHER" id="PTHR45658">
    <property type="entry name" value="GATA TRANSCRIPTION FACTOR"/>
    <property type="match status" value="1"/>
</dbReference>
<evidence type="ECO:0000313" key="8">
    <source>
        <dbReference type="Proteomes" id="UP001396898"/>
    </source>
</evidence>
<name>A0ABR1RHV8_9PEZI</name>
<dbReference type="PROSITE" id="PS50114">
    <property type="entry name" value="GATA_ZN_FINGER_2"/>
    <property type="match status" value="1"/>
</dbReference>
<feature type="region of interest" description="Disordered" evidence="5">
    <location>
        <begin position="77"/>
        <end position="108"/>
    </location>
</feature>
<organism evidence="7 8">
    <name type="scientific">Apiospora marii</name>
    <dbReference type="NCBI Taxonomy" id="335849"/>
    <lineage>
        <taxon>Eukaryota</taxon>
        <taxon>Fungi</taxon>
        <taxon>Dikarya</taxon>
        <taxon>Ascomycota</taxon>
        <taxon>Pezizomycotina</taxon>
        <taxon>Sordariomycetes</taxon>
        <taxon>Xylariomycetidae</taxon>
        <taxon>Amphisphaeriales</taxon>
        <taxon>Apiosporaceae</taxon>
        <taxon>Apiospora</taxon>
    </lineage>
</organism>
<evidence type="ECO:0000256" key="5">
    <source>
        <dbReference type="SAM" id="MobiDB-lite"/>
    </source>
</evidence>
<gene>
    <name evidence="7" type="ORF">PG991_010216</name>
</gene>
<protein>
    <recommendedName>
        <fullName evidence="6">GATA-type domain-containing protein</fullName>
    </recommendedName>
</protein>
<dbReference type="InterPro" id="IPR051140">
    <property type="entry name" value="GATA_TF"/>
</dbReference>
<dbReference type="InterPro" id="IPR000679">
    <property type="entry name" value="Znf_GATA"/>
</dbReference>
<evidence type="ECO:0000256" key="3">
    <source>
        <dbReference type="ARBA" id="ARBA00022833"/>
    </source>
</evidence>
<dbReference type="SMART" id="SM00401">
    <property type="entry name" value="ZnF_GATA"/>
    <property type="match status" value="1"/>
</dbReference>
<dbReference type="Gene3D" id="3.30.50.10">
    <property type="entry name" value="Erythroid Transcription Factor GATA-1, subunit A"/>
    <property type="match status" value="1"/>
</dbReference>
<dbReference type="SUPFAM" id="SSF57716">
    <property type="entry name" value="Glucocorticoid receptor-like (DNA-binding domain)"/>
    <property type="match status" value="1"/>
</dbReference>
<evidence type="ECO:0000313" key="7">
    <source>
        <dbReference type="EMBL" id="KAK8012841.1"/>
    </source>
</evidence>